<reference evidence="9 10" key="1">
    <citation type="submission" date="2019-07" db="EMBL/GenBank/DDBJ databases">
        <title>Genome assembly of two rare yeast pathogens: Diutina rugosa and Trichomonascus ciferrii.</title>
        <authorList>
            <person name="Mixao V."/>
            <person name="Saus E."/>
            <person name="Hansen A."/>
            <person name="Lass-Flor C."/>
            <person name="Gabaldon T."/>
        </authorList>
    </citation>
    <scope>NUCLEOTIDE SEQUENCE [LARGE SCALE GENOMIC DNA]</scope>
    <source>
        <strain evidence="9 10">CBS 613</strain>
    </source>
</reference>
<dbReference type="AlphaFoldDB" id="A0A642UVA5"/>
<dbReference type="VEuPathDB" id="FungiDB:DIURU_002910"/>
<dbReference type="InterPro" id="IPR000794">
    <property type="entry name" value="Beta-ketoacyl_synthase"/>
</dbReference>
<dbReference type="EC" id="2.3.1.41" evidence="2"/>
<dbReference type="InterPro" id="IPR018201">
    <property type="entry name" value="Ketoacyl_synth_AS"/>
</dbReference>
<evidence type="ECO:0000259" key="7">
    <source>
        <dbReference type="PROSITE" id="PS50020"/>
    </source>
</evidence>
<dbReference type="Proteomes" id="UP000449547">
    <property type="component" value="Unassembled WGS sequence"/>
</dbReference>
<sequence length="773" mass="83896">MIPWTTTALGDSPWLLVIGKNGDGHFYYNTTTRESQWELPPSLAPLVGVDTIAPAFAKARGYDHYRVTERNPKEKLKQDKHEDELVSVDKADDDSIEEGVTETEETQEEAASHTDVINSVLTEVLGKEEVADEDENEPPVSATSGLVSGYSSSDDDSDEDNEDNEEAEQLPKQPEEAETKQEQGNVEEVDDTAAIADFFELLDRFQADPYSEWSLFSETHIEALALEPAYYAVPPERHHKVFTQWAAQKVSASTNAADDTLELPDDIQYLEYLGDHKQEINKCASYSMFYNQHTQEIDAFNVATPQKTALYTKMYEMLREFSAFSKQYKRDNPQGNAKVAYLQEFVNKLSDSDVAALNQLDSVSWDAIVPRLVSGESGLVSTRSLPDYKSAGYDAIPSKVVGKVPEYDPTERFGASQSKRLAPFAQYAAMAASEALGDAQLTPDSVDRSRVGVAVGSGIGSLQDAYDNSVGYENKGYRGVSPLFVPKYLANMAGGNISITHGFEGPLHAVSTACATGAHAIGDAYNFITMGYADAMVCGGSEASIHPLALSAFARARSVNTRDDIEPEAASRPFDGGRSGFVLAEGAGILVIESEDHARQRGLTDDDFYGEIIGYGLSGDAHHITAPKEDGSGAFRAMSMALDRAGLSPHQVDYVNAHATSTVIGDRAENHALYRLFGDHQKLFVGSNKAAMGHLLGAAGAVESLFTVMALKHQTVPPTINCIAPGTHSGDDMSQFVFNYPTTAVHADITTALCNSFGFGGVNACLAFQKWHK</sequence>
<gene>
    <name evidence="9" type="ORF">DIURU_002910</name>
</gene>
<evidence type="ECO:0000259" key="8">
    <source>
        <dbReference type="PROSITE" id="PS52004"/>
    </source>
</evidence>
<dbReference type="PANTHER" id="PTHR11712:SF336">
    <property type="entry name" value="3-OXOACYL-[ACYL-CARRIER-PROTEIN] SYNTHASE, MITOCHONDRIAL"/>
    <property type="match status" value="1"/>
</dbReference>
<dbReference type="GO" id="GO:0005739">
    <property type="term" value="C:mitochondrion"/>
    <property type="evidence" value="ECO:0007669"/>
    <property type="project" value="TreeGrafter"/>
</dbReference>
<feature type="domain" description="WW" evidence="7">
    <location>
        <begin position="12"/>
        <end position="42"/>
    </location>
</feature>
<dbReference type="InterPro" id="IPR001202">
    <property type="entry name" value="WW_dom"/>
</dbReference>
<comment type="similarity">
    <text evidence="1 5">Belongs to the thiolase-like superfamily. Beta-ketoacyl-ACP synthases family.</text>
</comment>
<evidence type="ECO:0000256" key="4">
    <source>
        <dbReference type="ARBA" id="ARBA00049541"/>
    </source>
</evidence>
<dbReference type="CDD" id="cd00834">
    <property type="entry name" value="KAS_I_II"/>
    <property type="match status" value="1"/>
</dbReference>
<dbReference type="InterPro" id="IPR036020">
    <property type="entry name" value="WW_dom_sf"/>
</dbReference>
<evidence type="ECO:0000313" key="10">
    <source>
        <dbReference type="Proteomes" id="UP000449547"/>
    </source>
</evidence>
<feature type="compositionally biased region" description="Basic and acidic residues" evidence="6">
    <location>
        <begin position="70"/>
        <end position="90"/>
    </location>
</feature>
<evidence type="ECO:0000256" key="5">
    <source>
        <dbReference type="RuleBase" id="RU003694"/>
    </source>
</evidence>
<dbReference type="Pfam" id="PF02801">
    <property type="entry name" value="Ketoacyl-synt_C"/>
    <property type="match status" value="1"/>
</dbReference>
<feature type="region of interest" description="Disordered" evidence="6">
    <location>
        <begin position="70"/>
        <end position="189"/>
    </location>
</feature>
<dbReference type="SUPFAM" id="SSF53901">
    <property type="entry name" value="Thiolase-like"/>
    <property type="match status" value="1"/>
</dbReference>
<dbReference type="Gene3D" id="2.20.70.10">
    <property type="match status" value="1"/>
</dbReference>
<dbReference type="GO" id="GO:0004315">
    <property type="term" value="F:3-oxoacyl-[acyl-carrier-protein] synthase activity"/>
    <property type="evidence" value="ECO:0007669"/>
    <property type="project" value="UniProtKB-EC"/>
</dbReference>
<dbReference type="PROSITE" id="PS52004">
    <property type="entry name" value="KS3_2"/>
    <property type="match status" value="1"/>
</dbReference>
<evidence type="ECO:0000256" key="1">
    <source>
        <dbReference type="ARBA" id="ARBA00008467"/>
    </source>
</evidence>
<evidence type="ECO:0000256" key="3">
    <source>
        <dbReference type="ARBA" id="ARBA00022679"/>
    </source>
</evidence>
<comment type="caution">
    <text evidence="9">The sequence shown here is derived from an EMBL/GenBank/DDBJ whole genome shotgun (WGS) entry which is preliminary data.</text>
</comment>
<feature type="compositionally biased region" description="Acidic residues" evidence="6">
    <location>
        <begin position="153"/>
        <end position="168"/>
    </location>
</feature>
<dbReference type="PROSITE" id="PS50020">
    <property type="entry name" value="WW_DOMAIN_2"/>
    <property type="match status" value="1"/>
</dbReference>
<dbReference type="NCBIfam" id="NF005589">
    <property type="entry name" value="PRK07314.1"/>
    <property type="match status" value="1"/>
</dbReference>
<dbReference type="InterPro" id="IPR014031">
    <property type="entry name" value="Ketoacyl_synth_C"/>
</dbReference>
<keyword evidence="3 5" id="KW-0808">Transferase</keyword>
<feature type="compositionally biased region" description="Polar residues" evidence="6">
    <location>
        <begin position="141"/>
        <end position="150"/>
    </location>
</feature>
<organism evidence="9 10">
    <name type="scientific">Diutina rugosa</name>
    <name type="common">Yeast</name>
    <name type="synonym">Candida rugosa</name>
    <dbReference type="NCBI Taxonomy" id="5481"/>
    <lineage>
        <taxon>Eukaryota</taxon>
        <taxon>Fungi</taxon>
        <taxon>Dikarya</taxon>
        <taxon>Ascomycota</taxon>
        <taxon>Saccharomycotina</taxon>
        <taxon>Pichiomycetes</taxon>
        <taxon>Debaryomycetaceae</taxon>
        <taxon>Diutina</taxon>
    </lineage>
</organism>
<protein>
    <recommendedName>
        <fullName evidence="2">beta-ketoacyl-[acyl-carrier-protein] synthase I</fullName>
        <ecNumber evidence="2">2.3.1.41</ecNumber>
    </recommendedName>
</protein>
<feature type="domain" description="Ketosynthase family 3 (KS3)" evidence="8">
    <location>
        <begin position="343"/>
        <end position="770"/>
    </location>
</feature>
<dbReference type="GeneID" id="54781561"/>
<dbReference type="PROSITE" id="PS00606">
    <property type="entry name" value="KS3_1"/>
    <property type="match status" value="1"/>
</dbReference>
<evidence type="ECO:0000256" key="2">
    <source>
        <dbReference type="ARBA" id="ARBA00013191"/>
    </source>
</evidence>
<dbReference type="PROSITE" id="PS01159">
    <property type="entry name" value="WW_DOMAIN_1"/>
    <property type="match status" value="1"/>
</dbReference>
<evidence type="ECO:0000313" key="9">
    <source>
        <dbReference type="EMBL" id="KAA8902456.1"/>
    </source>
</evidence>
<dbReference type="GO" id="GO:0006633">
    <property type="term" value="P:fatty acid biosynthetic process"/>
    <property type="evidence" value="ECO:0007669"/>
    <property type="project" value="InterPro"/>
</dbReference>
<name>A0A642UVA5_DIURU</name>
<dbReference type="OrthoDB" id="5334845at2759"/>
<dbReference type="InterPro" id="IPR014030">
    <property type="entry name" value="Ketoacyl_synth_N"/>
</dbReference>
<dbReference type="RefSeq" id="XP_034012441.1">
    <property type="nucleotide sequence ID" value="XM_034155614.1"/>
</dbReference>
<dbReference type="InterPro" id="IPR020841">
    <property type="entry name" value="PKS_Beta-ketoAc_synthase_dom"/>
</dbReference>
<dbReference type="Gene3D" id="3.40.47.10">
    <property type="match status" value="1"/>
</dbReference>
<dbReference type="SMART" id="SM00825">
    <property type="entry name" value="PKS_KS"/>
    <property type="match status" value="1"/>
</dbReference>
<proteinExistence type="inferred from homology"/>
<comment type="catalytic activity">
    <reaction evidence="4">
        <text>a fatty acyl-[ACP] + malonyl-[ACP] + H(+) = a 3-oxoacyl-[ACP] + holo-[ACP] + CO2</text>
        <dbReference type="Rhea" id="RHEA:22836"/>
        <dbReference type="Rhea" id="RHEA-COMP:9623"/>
        <dbReference type="Rhea" id="RHEA-COMP:9685"/>
        <dbReference type="Rhea" id="RHEA-COMP:9916"/>
        <dbReference type="Rhea" id="RHEA-COMP:14125"/>
        <dbReference type="ChEBI" id="CHEBI:15378"/>
        <dbReference type="ChEBI" id="CHEBI:16526"/>
        <dbReference type="ChEBI" id="CHEBI:64479"/>
        <dbReference type="ChEBI" id="CHEBI:78449"/>
        <dbReference type="ChEBI" id="CHEBI:78776"/>
        <dbReference type="ChEBI" id="CHEBI:138651"/>
        <dbReference type="EC" id="2.3.1.41"/>
    </reaction>
</comment>
<dbReference type="CDD" id="cd00201">
    <property type="entry name" value="WW"/>
    <property type="match status" value="1"/>
</dbReference>
<accession>A0A642UVA5</accession>
<dbReference type="PANTHER" id="PTHR11712">
    <property type="entry name" value="POLYKETIDE SYNTHASE-RELATED"/>
    <property type="match status" value="1"/>
</dbReference>
<evidence type="ECO:0000256" key="6">
    <source>
        <dbReference type="SAM" id="MobiDB-lite"/>
    </source>
</evidence>
<dbReference type="InterPro" id="IPR016039">
    <property type="entry name" value="Thiolase-like"/>
</dbReference>
<dbReference type="SUPFAM" id="SSF51045">
    <property type="entry name" value="WW domain"/>
    <property type="match status" value="1"/>
</dbReference>
<feature type="compositionally biased region" description="Acidic residues" evidence="6">
    <location>
        <begin position="91"/>
        <end position="108"/>
    </location>
</feature>
<dbReference type="EMBL" id="SWFT01000090">
    <property type="protein sequence ID" value="KAA8902456.1"/>
    <property type="molecule type" value="Genomic_DNA"/>
</dbReference>
<dbReference type="Pfam" id="PF00109">
    <property type="entry name" value="ketoacyl-synt"/>
    <property type="match status" value="1"/>
</dbReference>
<keyword evidence="10" id="KW-1185">Reference proteome</keyword>